<dbReference type="EMBL" id="JACXXJ020000005">
    <property type="protein sequence ID" value="MBF2717684.1"/>
    <property type="molecule type" value="Genomic_DNA"/>
</dbReference>
<accession>A0AAE2RHQ0</accession>
<reference evidence="1" key="1">
    <citation type="submission" date="2020-11" db="EMBL/GenBank/DDBJ databases">
        <title>Agrobacterium vitis strain K377 genome.</title>
        <authorList>
            <person name="Xi H."/>
        </authorList>
    </citation>
    <scope>NUCLEOTIDE SEQUENCE</scope>
    <source>
        <strain evidence="1">K377</strain>
    </source>
</reference>
<dbReference type="Gene3D" id="2.60.40.1880">
    <property type="entry name" value="Invasion associated locus B (IalB) protein"/>
    <property type="match status" value="1"/>
</dbReference>
<dbReference type="RefSeq" id="WP_194417189.1">
    <property type="nucleotide sequence ID" value="NZ_JACXXJ020000005.1"/>
</dbReference>
<dbReference type="InterPro" id="IPR010642">
    <property type="entry name" value="Invasion_prot_B"/>
</dbReference>
<comment type="caution">
    <text evidence="1">The sequence shown here is derived from an EMBL/GenBank/DDBJ whole genome shotgun (WGS) entry which is preliminary data.</text>
</comment>
<dbReference type="InterPro" id="IPR038696">
    <property type="entry name" value="IalB_sf"/>
</dbReference>
<protein>
    <submittedName>
        <fullName evidence="1">Invasion associated locus B family protein</fullName>
    </submittedName>
</protein>
<dbReference type="Proteomes" id="UP000655037">
    <property type="component" value="Unassembled WGS sequence"/>
</dbReference>
<dbReference type="AlphaFoldDB" id="A0AAE2RHQ0"/>
<evidence type="ECO:0000313" key="2">
    <source>
        <dbReference type="Proteomes" id="UP000655037"/>
    </source>
</evidence>
<gene>
    <name evidence="1" type="ORF">IEI95_026100</name>
</gene>
<evidence type="ECO:0000313" key="1">
    <source>
        <dbReference type="EMBL" id="MBF2717684.1"/>
    </source>
</evidence>
<name>A0AAE2RHQ0_AGRVI</name>
<dbReference type="Pfam" id="PF06776">
    <property type="entry name" value="IalB"/>
    <property type="match status" value="1"/>
</dbReference>
<sequence length="188" mass="19951">MTRETVQTSSLLSSTAVKPVLPGIGGIAPLAKTAAVLPVTISDGADEAFGEWKVAYVGREGRKIHVARYQRTGALTNRVGIDLGFSGNESMLGALTLPLGLKQKTGVRLQVDAGEISAKMTFVSAGSTGCVVKLGIDAEMIALLCQAERLNVYAQMASNAKKLVFPIPLHGFADAIERLRQIDRARMI</sequence>
<proteinExistence type="predicted"/>
<organism evidence="1 2">
    <name type="scientific">Agrobacterium vitis</name>
    <name type="common">Rhizobium vitis</name>
    <dbReference type="NCBI Taxonomy" id="373"/>
    <lineage>
        <taxon>Bacteria</taxon>
        <taxon>Pseudomonadati</taxon>
        <taxon>Pseudomonadota</taxon>
        <taxon>Alphaproteobacteria</taxon>
        <taxon>Hyphomicrobiales</taxon>
        <taxon>Rhizobiaceae</taxon>
        <taxon>Rhizobium/Agrobacterium group</taxon>
        <taxon>Agrobacterium</taxon>
    </lineage>
</organism>